<gene>
    <name evidence="3" type="ORF">IM660_06975</name>
</gene>
<feature type="compositionally biased region" description="Low complexity" evidence="1">
    <location>
        <begin position="44"/>
        <end position="58"/>
    </location>
</feature>
<keyword evidence="2" id="KW-1133">Transmembrane helix</keyword>
<evidence type="ECO:0000256" key="1">
    <source>
        <dbReference type="SAM" id="MobiDB-lite"/>
    </source>
</evidence>
<keyword evidence="2" id="KW-0472">Membrane</keyword>
<evidence type="ECO:0000313" key="3">
    <source>
        <dbReference type="EMBL" id="QOR71981.1"/>
    </source>
</evidence>
<organism evidence="3 4">
    <name type="scientific">Ruania alkalisoli</name>
    <dbReference type="NCBI Taxonomy" id="2779775"/>
    <lineage>
        <taxon>Bacteria</taxon>
        <taxon>Bacillati</taxon>
        <taxon>Actinomycetota</taxon>
        <taxon>Actinomycetes</taxon>
        <taxon>Micrococcales</taxon>
        <taxon>Ruaniaceae</taxon>
        <taxon>Ruania</taxon>
    </lineage>
</organism>
<protein>
    <submittedName>
        <fullName evidence="3">Uncharacterized protein</fullName>
    </submittedName>
</protein>
<evidence type="ECO:0000313" key="4">
    <source>
        <dbReference type="Proteomes" id="UP000593758"/>
    </source>
</evidence>
<feature type="transmembrane region" description="Helical" evidence="2">
    <location>
        <begin position="12"/>
        <end position="32"/>
    </location>
</feature>
<feature type="region of interest" description="Disordered" evidence="1">
    <location>
        <begin position="36"/>
        <end position="78"/>
    </location>
</feature>
<dbReference type="EMBL" id="CP063169">
    <property type="protein sequence ID" value="QOR71981.1"/>
    <property type="molecule type" value="Genomic_DNA"/>
</dbReference>
<dbReference type="RefSeq" id="WP_193498629.1">
    <property type="nucleotide sequence ID" value="NZ_CP063169.1"/>
</dbReference>
<dbReference type="KEGG" id="halt:IM660_06975"/>
<dbReference type="AlphaFoldDB" id="A0A7M1SWV8"/>
<proteinExistence type="predicted"/>
<keyword evidence="4" id="KW-1185">Reference proteome</keyword>
<sequence>MAQRGGLGPWGVALVCVDALLIVALVIILVTWPDSSAAREDPTGDAGTATGGTAATDGAGAGGDGTDSGETTDAPQVDVPEDVLDLTGFMLPSGNIWCELGNDAATCVIESFSYSPPSIEDCAADDSGYRWEVSADGATPVCGAAPEQPGGLTELDYGQATLVGDILCESTTDGPVCRSVTTGHGFQIARGGTRTF</sequence>
<evidence type="ECO:0000256" key="2">
    <source>
        <dbReference type="SAM" id="Phobius"/>
    </source>
</evidence>
<accession>A0A7M1SWV8</accession>
<name>A0A7M1SWV8_9MICO</name>
<dbReference type="Proteomes" id="UP000593758">
    <property type="component" value="Chromosome"/>
</dbReference>
<reference evidence="3 4" key="1">
    <citation type="submission" date="2020-10" db="EMBL/GenBank/DDBJ databases">
        <title>Haloactinobacterium sp. RN3S43, a bacterium isolated from saline soil.</title>
        <authorList>
            <person name="Sun J.-Q."/>
        </authorList>
    </citation>
    <scope>NUCLEOTIDE SEQUENCE [LARGE SCALE GENOMIC DNA]</scope>
    <source>
        <strain evidence="3 4">RN3S43</strain>
    </source>
</reference>
<keyword evidence="2" id="KW-0812">Transmembrane</keyword>